<name>A0ABY8C492_9MICO</name>
<dbReference type="EMBL" id="CP119108">
    <property type="protein sequence ID" value="WEG09886.1"/>
    <property type="molecule type" value="Genomic_DNA"/>
</dbReference>
<dbReference type="Proteomes" id="UP001214553">
    <property type="component" value="Chromosome"/>
</dbReference>
<feature type="domain" description="PucR C-terminal helix-turn-helix" evidence="1">
    <location>
        <begin position="362"/>
        <end position="417"/>
    </location>
</feature>
<keyword evidence="4" id="KW-1185">Reference proteome</keyword>
<organism evidence="3 4">
    <name type="scientific">Microbacterium horticulturae</name>
    <dbReference type="NCBI Taxonomy" id="3028316"/>
    <lineage>
        <taxon>Bacteria</taxon>
        <taxon>Bacillati</taxon>
        <taxon>Actinomycetota</taxon>
        <taxon>Actinomycetes</taxon>
        <taxon>Micrococcales</taxon>
        <taxon>Microbacteriaceae</taxon>
        <taxon>Microbacterium</taxon>
    </lineage>
</organism>
<dbReference type="InterPro" id="IPR042070">
    <property type="entry name" value="PucR_C-HTH_sf"/>
</dbReference>
<evidence type="ECO:0000259" key="1">
    <source>
        <dbReference type="Pfam" id="PF13556"/>
    </source>
</evidence>
<dbReference type="PANTHER" id="PTHR33744:SF1">
    <property type="entry name" value="DNA-BINDING TRANSCRIPTIONAL ACTIVATOR ADER"/>
    <property type="match status" value="1"/>
</dbReference>
<sequence length="421" mass="46604">MNKPNDSVDIMAINNHPAADMVHDDVDVPTRWPHRRRMPDLATLPLATQRTVTLAVDRLRESVDRWAELFLQVIREQLPGYAMLTDDEIRDSAHGLIDTEVAELTSLRVPDDALRGRLEGLAMRRASQGVSMGTLTRAYQIGSRELLAFMDDIAAEVDLPSGLLLAIHDSTWEFANEAASVFARVQRDLAAERARFDAERRAGFTRGLLGGTLPPEQLHLEAPLFSLDERVPYVALAMAQPGTDAEADAVRRAIASAVHLPPNRLMFAALGAFLGCIAPAVPAVLDGHLIGVGPRAPLERLHVSFDEAVIVFETAQHFGMSGAVALEQVGPRPLVLQASDVGDRLHDRHLGRLDPRTAADIMQTVRIYLDCDQRASDAAVRLTVHPNTVRYRVGRFEELTGLRLRRTDDLVTAWWLLHRVR</sequence>
<dbReference type="RefSeq" id="WP_275279229.1">
    <property type="nucleotide sequence ID" value="NZ_CP119108.1"/>
</dbReference>
<accession>A0ABY8C492</accession>
<dbReference type="InterPro" id="IPR025751">
    <property type="entry name" value="RsbRD_N_dom"/>
</dbReference>
<reference evidence="3 4" key="1">
    <citation type="submission" date="2023-03" db="EMBL/GenBank/DDBJ databases">
        <title>Genome sequence of Microbacterium sp. KACC 23027.</title>
        <authorList>
            <person name="Kim S."/>
            <person name="Heo J."/>
            <person name="Kwon S.-W."/>
        </authorList>
    </citation>
    <scope>NUCLEOTIDE SEQUENCE [LARGE SCALE GENOMIC DNA]</scope>
    <source>
        <strain evidence="3 4">KACC 23027</strain>
    </source>
</reference>
<evidence type="ECO:0000313" key="4">
    <source>
        <dbReference type="Proteomes" id="UP001214553"/>
    </source>
</evidence>
<proteinExistence type="predicted"/>
<dbReference type="InterPro" id="IPR051448">
    <property type="entry name" value="CdaR-like_regulators"/>
</dbReference>
<dbReference type="Gene3D" id="1.10.10.2840">
    <property type="entry name" value="PucR C-terminal helix-turn-helix domain"/>
    <property type="match status" value="1"/>
</dbReference>
<evidence type="ECO:0000259" key="2">
    <source>
        <dbReference type="Pfam" id="PF14361"/>
    </source>
</evidence>
<feature type="domain" description="RsbT co-antagonist protein RsbRD N-terminal" evidence="2">
    <location>
        <begin position="66"/>
        <end position="201"/>
    </location>
</feature>
<dbReference type="Pfam" id="PF13556">
    <property type="entry name" value="HTH_30"/>
    <property type="match status" value="1"/>
</dbReference>
<dbReference type="InterPro" id="IPR025736">
    <property type="entry name" value="PucR_C-HTH_dom"/>
</dbReference>
<evidence type="ECO:0000313" key="3">
    <source>
        <dbReference type="EMBL" id="WEG09886.1"/>
    </source>
</evidence>
<dbReference type="Pfam" id="PF14361">
    <property type="entry name" value="RsbRD_N"/>
    <property type="match status" value="1"/>
</dbReference>
<gene>
    <name evidence="3" type="ORF">PU630_04815</name>
</gene>
<protein>
    <submittedName>
        <fullName evidence="3">Helix-turn-helix domain-containing protein</fullName>
    </submittedName>
</protein>
<dbReference type="PANTHER" id="PTHR33744">
    <property type="entry name" value="CARBOHYDRATE DIACID REGULATOR"/>
    <property type="match status" value="1"/>
</dbReference>